<dbReference type="Gene3D" id="3.80.10.10">
    <property type="entry name" value="Ribonuclease Inhibitor"/>
    <property type="match status" value="1"/>
</dbReference>
<dbReference type="PROSITE" id="PS50811">
    <property type="entry name" value="WRKY"/>
    <property type="match status" value="1"/>
</dbReference>
<organism evidence="9 10">
    <name type="scientific">Ambrosia artemisiifolia</name>
    <name type="common">Common ragweed</name>
    <dbReference type="NCBI Taxonomy" id="4212"/>
    <lineage>
        <taxon>Eukaryota</taxon>
        <taxon>Viridiplantae</taxon>
        <taxon>Streptophyta</taxon>
        <taxon>Embryophyta</taxon>
        <taxon>Tracheophyta</taxon>
        <taxon>Spermatophyta</taxon>
        <taxon>Magnoliopsida</taxon>
        <taxon>eudicotyledons</taxon>
        <taxon>Gunneridae</taxon>
        <taxon>Pentapetalae</taxon>
        <taxon>asterids</taxon>
        <taxon>campanulids</taxon>
        <taxon>Asterales</taxon>
        <taxon>Asteraceae</taxon>
        <taxon>Asteroideae</taxon>
        <taxon>Heliantheae alliance</taxon>
        <taxon>Heliantheae</taxon>
        <taxon>Ambrosia</taxon>
    </lineage>
</organism>
<feature type="domain" description="WRKY" evidence="7">
    <location>
        <begin position="436"/>
        <end position="499"/>
    </location>
</feature>
<dbReference type="InterPro" id="IPR032675">
    <property type="entry name" value="LRR_dom_sf"/>
</dbReference>
<evidence type="ECO:0008006" key="11">
    <source>
        <dbReference type="Google" id="ProtNLM"/>
    </source>
</evidence>
<dbReference type="PANTHER" id="PTHR32096">
    <property type="entry name" value="WRKY TRANSCRIPTION FACTOR 30-RELATED-RELATED"/>
    <property type="match status" value="1"/>
</dbReference>
<evidence type="ECO:0000256" key="1">
    <source>
        <dbReference type="ARBA" id="ARBA00004123"/>
    </source>
</evidence>
<keyword evidence="10" id="KW-1185">Reference proteome</keyword>
<sequence length="835" mass="94551">MNLNDHKISTLTPELDQFPPSLAKLFLPENNKAEWWEAELLEAVMEDLLFLPDIKILKLYLPTAKALQQFLRLERNKVPVYLSLRNYRFMTGHCEQLPFSVQLDAEEHFLKLEKCVKYMNGEGCSDEMMKLIRDARALYLRRHWNIDKLSSYDIRTLKYCLLMECNEMQTLVDQEDICRDTNSSTTPSEDEILGSLQYLSIHFMKKLQRISKGPIGRNSLSCLRILALHTCPELTSIFTECLLNNLQSLTEIIVEDCPKVNCLVDLEEGASWSNGPFLPKLRRVSLLHLPELVSVSGGVCIAPQLDTLLVFNCMKLDYLSDIEIPRDTMAIKGEREWWDALKYGKSTWEGAFVQLKRDGSLMDQLAEVTNSLQHFLELEMVPSVPGQVNQNSSTDIKVYREYVDQLKIDHNMGLSNETLKLKHGVRRKAELSKRIVVQETQDDGYIWRMYGRKEILGAKYPREYYRCSFKSSVGCHARKQVQKSTEYPHVFEVCYIGKHICHTALSNHSSSVATESACIDTNSHFELAKRPQMLDSNRKKSIITRDSKGTQQLKARPSDSSTASESASVITDSRFELAQRPQMLDSNRKLSVTSDYTCESESALSILKGCESSVTIESEVRSLKYSGSSTTAESSSTITDNSLGLNYTKKMSGSASIQSWKQQMEEIQSPSLKSQLPLSYELNMILSEIAENGSRNLSSSTKTAQNAKQCHPPGLKVKREKLSDRIVALQQLVSPFGKTDTASLLFESCEQIRFLHEQVKVLTTPNIKQGTPFESQKQALKQDLRREGLCLVPVSSALLLTNQTTTDFSSPTLGNLTDEPNAYKTRELFPHSGVL</sequence>
<keyword evidence="2" id="KW-0805">Transcription regulation</keyword>
<dbReference type="EMBL" id="JAMZMK010005471">
    <property type="protein sequence ID" value="KAI7753340.1"/>
    <property type="molecule type" value="Genomic_DNA"/>
</dbReference>
<comment type="subcellular location">
    <subcellularLocation>
        <location evidence="1">Nucleus</location>
    </subcellularLocation>
</comment>
<comment type="caution">
    <text evidence="9">The sequence shown here is derived from an EMBL/GenBank/DDBJ whole genome shotgun (WGS) entry which is preliminary data.</text>
</comment>
<evidence type="ECO:0000313" key="10">
    <source>
        <dbReference type="Proteomes" id="UP001206925"/>
    </source>
</evidence>
<dbReference type="SUPFAM" id="SSF118290">
    <property type="entry name" value="WRKY DNA-binding domain"/>
    <property type="match status" value="1"/>
</dbReference>
<evidence type="ECO:0000259" key="7">
    <source>
        <dbReference type="PROSITE" id="PS50811"/>
    </source>
</evidence>
<dbReference type="SUPFAM" id="SSF47459">
    <property type="entry name" value="HLH, helix-loop-helix DNA-binding domain"/>
    <property type="match status" value="1"/>
</dbReference>
<dbReference type="Proteomes" id="UP001206925">
    <property type="component" value="Unassembled WGS sequence"/>
</dbReference>
<feature type="compositionally biased region" description="Polar residues" evidence="6">
    <location>
        <begin position="696"/>
        <end position="708"/>
    </location>
</feature>
<gene>
    <name evidence="9" type="ORF">M8C21_029472</name>
</gene>
<dbReference type="SUPFAM" id="SSF52047">
    <property type="entry name" value="RNI-like"/>
    <property type="match status" value="1"/>
</dbReference>
<dbReference type="GO" id="GO:0003700">
    <property type="term" value="F:DNA-binding transcription factor activity"/>
    <property type="evidence" value="ECO:0007669"/>
    <property type="project" value="InterPro"/>
</dbReference>
<reference evidence="9" key="1">
    <citation type="submission" date="2022-06" db="EMBL/GenBank/DDBJ databases">
        <title>Uncovering the hologenomic basis of an extraordinary plant invasion.</title>
        <authorList>
            <person name="Bieker V.C."/>
            <person name="Martin M.D."/>
            <person name="Gilbert T."/>
            <person name="Hodgins K."/>
            <person name="Battlay P."/>
            <person name="Petersen B."/>
            <person name="Wilson J."/>
        </authorList>
    </citation>
    <scope>NUCLEOTIDE SEQUENCE</scope>
    <source>
        <strain evidence="9">AA19_3_7</strain>
        <tissue evidence="9">Leaf</tissue>
    </source>
</reference>
<evidence type="ECO:0000256" key="6">
    <source>
        <dbReference type="SAM" id="MobiDB-lite"/>
    </source>
</evidence>
<evidence type="ECO:0000256" key="2">
    <source>
        <dbReference type="ARBA" id="ARBA00023015"/>
    </source>
</evidence>
<evidence type="ECO:0000256" key="5">
    <source>
        <dbReference type="ARBA" id="ARBA00023242"/>
    </source>
</evidence>
<dbReference type="Pfam" id="PF23247">
    <property type="entry name" value="LRR_RPS2"/>
    <property type="match status" value="1"/>
</dbReference>
<dbReference type="InterPro" id="IPR057135">
    <property type="entry name" value="At4g27190-like_LRR"/>
</dbReference>
<evidence type="ECO:0000259" key="8">
    <source>
        <dbReference type="PROSITE" id="PS50888"/>
    </source>
</evidence>
<evidence type="ECO:0000256" key="3">
    <source>
        <dbReference type="ARBA" id="ARBA00023125"/>
    </source>
</evidence>
<dbReference type="CDD" id="cd11393">
    <property type="entry name" value="bHLH_AtbHLH_like"/>
    <property type="match status" value="1"/>
</dbReference>
<feature type="compositionally biased region" description="Low complexity" evidence="6">
    <location>
        <begin position="558"/>
        <end position="567"/>
    </location>
</feature>
<dbReference type="GO" id="GO:0046983">
    <property type="term" value="F:protein dimerization activity"/>
    <property type="evidence" value="ECO:0007669"/>
    <property type="project" value="InterPro"/>
</dbReference>
<dbReference type="GO" id="GO:0005634">
    <property type="term" value="C:nucleus"/>
    <property type="evidence" value="ECO:0007669"/>
    <property type="project" value="UniProtKB-SubCell"/>
</dbReference>
<dbReference type="InterPro" id="IPR011598">
    <property type="entry name" value="bHLH_dom"/>
</dbReference>
<accession>A0AAD5GSG3</accession>
<dbReference type="InterPro" id="IPR003657">
    <property type="entry name" value="WRKY_dom"/>
</dbReference>
<dbReference type="InterPro" id="IPR044810">
    <property type="entry name" value="WRKY_plant"/>
</dbReference>
<keyword evidence="4" id="KW-0804">Transcription</keyword>
<dbReference type="PROSITE" id="PS50888">
    <property type="entry name" value="BHLH"/>
    <property type="match status" value="1"/>
</dbReference>
<dbReference type="Pfam" id="PF03106">
    <property type="entry name" value="WRKY"/>
    <property type="match status" value="1"/>
</dbReference>
<dbReference type="InterPro" id="IPR045239">
    <property type="entry name" value="bHLH95_bHLH"/>
</dbReference>
<protein>
    <recommendedName>
        <fullName evidence="11">WRKY domain-containing protein</fullName>
    </recommendedName>
</protein>
<proteinExistence type="predicted"/>
<name>A0AAD5GSG3_AMBAR</name>
<dbReference type="InterPro" id="IPR036638">
    <property type="entry name" value="HLH_DNA-bd_sf"/>
</dbReference>
<dbReference type="PANTHER" id="PTHR32096:SF146">
    <property type="entry name" value="WRKY TRANSCRIPTION FACTOR 19-RELATED"/>
    <property type="match status" value="1"/>
</dbReference>
<keyword evidence="5" id="KW-0539">Nucleus</keyword>
<dbReference type="InterPro" id="IPR036576">
    <property type="entry name" value="WRKY_dom_sf"/>
</dbReference>
<feature type="region of interest" description="Disordered" evidence="6">
    <location>
        <begin position="696"/>
        <end position="715"/>
    </location>
</feature>
<dbReference type="AlphaFoldDB" id="A0AAD5GSG3"/>
<feature type="domain" description="BHLH" evidence="8">
    <location>
        <begin position="706"/>
        <end position="755"/>
    </location>
</feature>
<evidence type="ECO:0000256" key="4">
    <source>
        <dbReference type="ARBA" id="ARBA00023163"/>
    </source>
</evidence>
<dbReference type="GO" id="GO:0000976">
    <property type="term" value="F:transcription cis-regulatory region binding"/>
    <property type="evidence" value="ECO:0007669"/>
    <property type="project" value="TreeGrafter"/>
</dbReference>
<dbReference type="SMART" id="SM00774">
    <property type="entry name" value="WRKY"/>
    <property type="match status" value="1"/>
</dbReference>
<feature type="region of interest" description="Disordered" evidence="6">
    <location>
        <begin position="536"/>
        <end position="567"/>
    </location>
</feature>
<keyword evidence="3" id="KW-0238">DNA-binding</keyword>
<dbReference type="Gene3D" id="2.20.25.80">
    <property type="entry name" value="WRKY domain"/>
    <property type="match status" value="1"/>
</dbReference>
<evidence type="ECO:0000313" key="9">
    <source>
        <dbReference type="EMBL" id="KAI7753340.1"/>
    </source>
</evidence>